<organism evidence="2">
    <name type="scientific">Hypomyces aurantius</name>
    <dbReference type="NCBI Taxonomy" id="29852"/>
    <lineage>
        <taxon>Eukaryota</taxon>
        <taxon>Fungi</taxon>
        <taxon>Dikarya</taxon>
        <taxon>Ascomycota</taxon>
        <taxon>Pezizomycotina</taxon>
        <taxon>Sordariomycetes</taxon>
        <taxon>Hypocreomycetidae</taxon>
        <taxon>Hypocreales</taxon>
        <taxon>Hypocreaceae</taxon>
        <taxon>Hypomyces</taxon>
    </lineage>
</organism>
<dbReference type="RefSeq" id="YP_009254023.1">
    <property type="nucleotide sequence ID" value="NC_030206.1"/>
</dbReference>
<reference evidence="2" key="1">
    <citation type="submission" date="2016-02" db="EMBL/GenBank/DDBJ databases">
        <authorList>
            <person name="Wen L."/>
            <person name="He K."/>
            <person name="Yang H."/>
        </authorList>
    </citation>
    <scope>NUCLEOTIDE SEQUENCE</scope>
</reference>
<dbReference type="GeneID" id="27910819"/>
<sequence>MIKLILFVILLSNAVNLRRDVLILYNRIAELFKNVWLNGISSLTLVTQGLDGGILSHTFKVLNSNYTYIYKKSINLLHHSTLSTLFTRLSMGAILAHFKIHNAK</sequence>
<keyword evidence="1" id="KW-0732">Signal</keyword>
<evidence type="ECO:0000256" key="1">
    <source>
        <dbReference type="SAM" id="SignalP"/>
    </source>
</evidence>
<geneLocation type="mitochondrion" evidence="2"/>
<accession>A0A168RAT8</accession>
<feature type="signal peptide" evidence="1">
    <location>
        <begin position="1"/>
        <end position="17"/>
    </location>
</feature>
<keyword evidence="2" id="KW-0496">Mitochondrion</keyword>
<name>A0A168RAT8_9HYPO</name>
<gene>
    <name evidence="2" type="primary">orf104</name>
</gene>
<protein>
    <recommendedName>
        <fullName evidence="3">Secreted protein</fullName>
    </recommendedName>
</protein>
<dbReference type="AlphaFoldDB" id="A0A168RAT8"/>
<evidence type="ECO:0000313" key="2">
    <source>
        <dbReference type="EMBL" id="ANC62709.1"/>
    </source>
</evidence>
<evidence type="ECO:0008006" key="3">
    <source>
        <dbReference type="Google" id="ProtNLM"/>
    </source>
</evidence>
<proteinExistence type="predicted"/>
<dbReference type="EMBL" id="KU666552">
    <property type="protein sequence ID" value="ANC62709.1"/>
    <property type="molecule type" value="Genomic_DNA"/>
</dbReference>
<feature type="chain" id="PRO_5007900089" description="Secreted protein" evidence="1">
    <location>
        <begin position="18"/>
        <end position="104"/>
    </location>
</feature>